<dbReference type="InterPro" id="IPR013762">
    <property type="entry name" value="Integrase-like_cat_sf"/>
</dbReference>
<evidence type="ECO:0000313" key="5">
    <source>
        <dbReference type="Proteomes" id="UP001151234"/>
    </source>
</evidence>
<dbReference type="Gene3D" id="1.10.443.10">
    <property type="entry name" value="Intergrase catalytic core"/>
    <property type="match status" value="1"/>
</dbReference>
<evidence type="ECO:0000259" key="3">
    <source>
        <dbReference type="PROSITE" id="PS51898"/>
    </source>
</evidence>
<dbReference type="SUPFAM" id="SSF56349">
    <property type="entry name" value="DNA breaking-rejoining enzymes"/>
    <property type="match status" value="1"/>
</dbReference>
<keyword evidence="5" id="KW-1185">Reference proteome</keyword>
<feature type="domain" description="Tyr recombinase" evidence="3">
    <location>
        <begin position="1"/>
        <end position="98"/>
    </location>
</feature>
<protein>
    <submittedName>
        <fullName evidence="4">Tyrosine-type recombinase/integrase</fullName>
    </submittedName>
</protein>
<feature type="region of interest" description="Disordered" evidence="2">
    <location>
        <begin position="72"/>
        <end position="98"/>
    </location>
</feature>
<dbReference type="EMBL" id="JAPJZI010000001">
    <property type="protein sequence ID" value="MDA5398052.1"/>
    <property type="molecule type" value="Genomic_DNA"/>
</dbReference>
<gene>
    <name evidence="4" type="ORF">OQ273_05645</name>
</gene>
<dbReference type="InterPro" id="IPR011010">
    <property type="entry name" value="DNA_brk_join_enz"/>
</dbReference>
<dbReference type="GO" id="GO:0003677">
    <property type="term" value="F:DNA binding"/>
    <property type="evidence" value="ECO:0007669"/>
    <property type="project" value="InterPro"/>
</dbReference>
<dbReference type="Proteomes" id="UP001151234">
    <property type="component" value="Unassembled WGS sequence"/>
</dbReference>
<dbReference type="RefSeq" id="WP_267989494.1">
    <property type="nucleotide sequence ID" value="NZ_JAPJZI010000001.1"/>
</dbReference>
<dbReference type="Pfam" id="PF00589">
    <property type="entry name" value="Phage_integrase"/>
    <property type="match status" value="1"/>
</dbReference>
<keyword evidence="1" id="KW-0233">DNA recombination</keyword>
<organism evidence="4 5">
    <name type="scientific">Hoeflea prorocentri</name>
    <dbReference type="NCBI Taxonomy" id="1922333"/>
    <lineage>
        <taxon>Bacteria</taxon>
        <taxon>Pseudomonadati</taxon>
        <taxon>Pseudomonadota</taxon>
        <taxon>Alphaproteobacteria</taxon>
        <taxon>Hyphomicrobiales</taxon>
        <taxon>Rhizobiaceae</taxon>
        <taxon>Hoeflea</taxon>
    </lineage>
</organism>
<evidence type="ECO:0000256" key="2">
    <source>
        <dbReference type="SAM" id="MobiDB-lite"/>
    </source>
</evidence>
<accession>A0A9X3UFD4</accession>
<evidence type="ECO:0000313" key="4">
    <source>
        <dbReference type="EMBL" id="MDA5398052.1"/>
    </source>
</evidence>
<evidence type="ECO:0000256" key="1">
    <source>
        <dbReference type="ARBA" id="ARBA00023172"/>
    </source>
</evidence>
<proteinExistence type="predicted"/>
<sequence length="98" mass="11043">MSLKQDLDALVDATRIFRSADRALTTSALITLLFVTGMRIGETIRLDIEDFDATRGTLLVRNTKFDKTPEIPLHPSLVTAPSSYLKRDDQPRRRPGIM</sequence>
<dbReference type="GO" id="GO:0006310">
    <property type="term" value="P:DNA recombination"/>
    <property type="evidence" value="ECO:0007669"/>
    <property type="project" value="UniProtKB-KW"/>
</dbReference>
<dbReference type="PROSITE" id="PS51898">
    <property type="entry name" value="TYR_RECOMBINASE"/>
    <property type="match status" value="1"/>
</dbReference>
<dbReference type="GO" id="GO:0015074">
    <property type="term" value="P:DNA integration"/>
    <property type="evidence" value="ECO:0007669"/>
    <property type="project" value="InterPro"/>
</dbReference>
<reference evidence="4" key="1">
    <citation type="submission" date="2022-11" db="EMBL/GenBank/DDBJ databases">
        <title>Draft genome sequence of Hoeflea poritis E7-10 and Hoeflea prorocentri PM5-8, separated from scleractinian coral Porites lutea and marine dinoflagellate.</title>
        <authorList>
            <person name="Zhang G."/>
            <person name="Wei Q."/>
            <person name="Cai L."/>
        </authorList>
    </citation>
    <scope>NUCLEOTIDE SEQUENCE</scope>
    <source>
        <strain evidence="4">PM5-8</strain>
    </source>
</reference>
<dbReference type="AlphaFoldDB" id="A0A9X3UFD4"/>
<name>A0A9X3UFD4_9HYPH</name>
<comment type="caution">
    <text evidence="4">The sequence shown here is derived from an EMBL/GenBank/DDBJ whole genome shotgun (WGS) entry which is preliminary data.</text>
</comment>
<dbReference type="InterPro" id="IPR002104">
    <property type="entry name" value="Integrase_catalytic"/>
</dbReference>